<dbReference type="Pfam" id="PF00494">
    <property type="entry name" value="SQS_PSY"/>
    <property type="match status" value="1"/>
</dbReference>
<sequence length="334" mass="36235">MLLGAPLLPSTDEHAASAEDLAACRELLRKGSKSFFAASLLLPKRVRVPMLPIYAFCRVADDVVDQASEPGAVEALTARLAAAYEGRPHDSPVDRAFSDVAREHELPRVVMEGLIEGFSWDAEGRRYETLSDLHAYCARVASTVGVIMSVLMGVRDPQALARACDLGVAMQLTNIARDVGEDARNGRVYLPLAWLEEAEIDVGKWLSRPVFSAALGAVVERLLCHASVLYARADLGIKMLPRDCRASIRAASLIYSDIGRVVEQKGFDSVTSRAYVPLARKLLLLVRALVSPTPRPSLAIEACGGPLDLAPLPEVRFLVDAAARPSRKREGERA</sequence>
<keyword evidence="7" id="KW-1185">Reference proteome</keyword>
<dbReference type="EMBL" id="WJIE01000005">
    <property type="protein sequence ID" value="MRG94230.1"/>
    <property type="molecule type" value="Genomic_DNA"/>
</dbReference>
<organism evidence="6 7">
    <name type="scientific">Polyangium spumosum</name>
    <dbReference type="NCBI Taxonomy" id="889282"/>
    <lineage>
        <taxon>Bacteria</taxon>
        <taxon>Pseudomonadati</taxon>
        <taxon>Myxococcota</taxon>
        <taxon>Polyangia</taxon>
        <taxon>Polyangiales</taxon>
        <taxon>Polyangiaceae</taxon>
        <taxon>Polyangium</taxon>
    </lineage>
</organism>
<dbReference type="InterPro" id="IPR033904">
    <property type="entry name" value="Trans_IPPS_HH"/>
</dbReference>
<evidence type="ECO:0000256" key="5">
    <source>
        <dbReference type="ARBA" id="ARBA00053028"/>
    </source>
</evidence>
<evidence type="ECO:0000256" key="1">
    <source>
        <dbReference type="ARBA" id="ARBA00004684"/>
    </source>
</evidence>
<comment type="cofactor">
    <cofactor evidence="5">
        <name>ATP</name>
        <dbReference type="ChEBI" id="CHEBI:30616"/>
    </cofactor>
</comment>
<reference evidence="6 7" key="1">
    <citation type="submission" date="2019-10" db="EMBL/GenBank/DDBJ databases">
        <title>A soil myxobacterium in the family Polyangiaceae.</title>
        <authorList>
            <person name="Li Y."/>
            <person name="Wang J."/>
        </authorList>
    </citation>
    <scope>NUCLEOTIDE SEQUENCE [LARGE SCALE GENOMIC DNA]</scope>
    <source>
        <strain evidence="6 7">DSM 14734</strain>
    </source>
</reference>
<comment type="caution">
    <text evidence="6">The sequence shown here is derived from an EMBL/GenBank/DDBJ whole genome shotgun (WGS) entry which is preliminary data.</text>
</comment>
<dbReference type="GO" id="GO:0004311">
    <property type="term" value="F:geranylgeranyl diphosphate synthase activity"/>
    <property type="evidence" value="ECO:0007669"/>
    <property type="project" value="InterPro"/>
</dbReference>
<keyword evidence="4" id="KW-0125">Carotenoid biosynthesis</keyword>
<dbReference type="SUPFAM" id="SSF48576">
    <property type="entry name" value="Terpenoid synthases"/>
    <property type="match status" value="1"/>
</dbReference>
<evidence type="ECO:0000256" key="3">
    <source>
        <dbReference type="ARBA" id="ARBA00022679"/>
    </source>
</evidence>
<evidence type="ECO:0000256" key="2">
    <source>
        <dbReference type="ARBA" id="ARBA00006251"/>
    </source>
</evidence>
<comment type="pathway">
    <text evidence="1">Carotenoid biosynthesis; phytoene biosynthesis.</text>
</comment>
<dbReference type="SFLD" id="SFLDS00005">
    <property type="entry name" value="Isoprenoid_Synthase_Type_I"/>
    <property type="match status" value="1"/>
</dbReference>
<dbReference type="InterPro" id="IPR019845">
    <property type="entry name" value="Squalene/phytoene_synthase_CS"/>
</dbReference>
<protein>
    <submittedName>
        <fullName evidence="6">Phytoene/squalene synthase family protein</fullName>
    </submittedName>
</protein>
<dbReference type="SFLD" id="SFLDG01212">
    <property type="entry name" value="Phytoene_synthase_like"/>
    <property type="match status" value="1"/>
</dbReference>
<dbReference type="GO" id="GO:0051996">
    <property type="term" value="F:squalene synthase [NAD(P)H] activity"/>
    <property type="evidence" value="ECO:0007669"/>
    <property type="project" value="InterPro"/>
</dbReference>
<comment type="similarity">
    <text evidence="2">Belongs to the phytoene/squalene synthase family.</text>
</comment>
<dbReference type="PROSITE" id="PS01045">
    <property type="entry name" value="SQUALEN_PHYTOEN_SYN_2"/>
    <property type="match status" value="1"/>
</dbReference>
<evidence type="ECO:0000313" key="7">
    <source>
        <dbReference type="Proteomes" id="UP000440224"/>
    </source>
</evidence>
<keyword evidence="3" id="KW-0808">Transferase</keyword>
<proteinExistence type="inferred from homology"/>
<name>A0A6N7PUX7_9BACT</name>
<evidence type="ECO:0000313" key="6">
    <source>
        <dbReference type="EMBL" id="MRG94230.1"/>
    </source>
</evidence>
<evidence type="ECO:0000256" key="4">
    <source>
        <dbReference type="ARBA" id="ARBA00022746"/>
    </source>
</evidence>
<dbReference type="PROSITE" id="PS01044">
    <property type="entry name" value="SQUALEN_PHYTOEN_SYN_1"/>
    <property type="match status" value="1"/>
</dbReference>
<gene>
    <name evidence="6" type="ORF">GF068_20225</name>
</gene>
<dbReference type="GO" id="GO:0016117">
    <property type="term" value="P:carotenoid biosynthetic process"/>
    <property type="evidence" value="ECO:0007669"/>
    <property type="project" value="UniProtKB-KW"/>
</dbReference>
<dbReference type="AlphaFoldDB" id="A0A6N7PUX7"/>
<dbReference type="OrthoDB" id="9807580at2"/>
<accession>A0A6N7PUX7</accession>
<dbReference type="InterPro" id="IPR008949">
    <property type="entry name" value="Isoprenoid_synthase_dom_sf"/>
</dbReference>
<dbReference type="Gene3D" id="1.10.600.10">
    <property type="entry name" value="Farnesyl Diphosphate Synthase"/>
    <property type="match status" value="1"/>
</dbReference>
<dbReference type="Proteomes" id="UP000440224">
    <property type="component" value="Unassembled WGS sequence"/>
</dbReference>
<dbReference type="FunFam" id="1.10.600.10:FF:000020">
    <property type="entry name" value="Phytoene synthase"/>
    <property type="match status" value="1"/>
</dbReference>
<dbReference type="InterPro" id="IPR002060">
    <property type="entry name" value="Squ/phyt_synthse"/>
</dbReference>
<dbReference type="InterPro" id="IPR044843">
    <property type="entry name" value="Trans_IPPS_bact-type"/>
</dbReference>
<dbReference type="CDD" id="cd00683">
    <property type="entry name" value="Trans_IPPS_HH"/>
    <property type="match status" value="1"/>
</dbReference>
<dbReference type="PANTHER" id="PTHR31480">
    <property type="entry name" value="BIFUNCTIONAL LYCOPENE CYCLASE/PHYTOENE SYNTHASE"/>
    <property type="match status" value="1"/>
</dbReference>
<dbReference type="SFLD" id="SFLDG01018">
    <property type="entry name" value="Squalene/Phytoene_Synthase_Lik"/>
    <property type="match status" value="1"/>
</dbReference>